<dbReference type="EMBL" id="CM017328">
    <property type="protein sequence ID" value="KAE8125073.1"/>
    <property type="molecule type" value="Genomic_DNA"/>
</dbReference>
<organism evidence="1 2">
    <name type="scientific">Carpinus fangiana</name>
    <dbReference type="NCBI Taxonomy" id="176857"/>
    <lineage>
        <taxon>Eukaryota</taxon>
        <taxon>Viridiplantae</taxon>
        <taxon>Streptophyta</taxon>
        <taxon>Embryophyta</taxon>
        <taxon>Tracheophyta</taxon>
        <taxon>Spermatophyta</taxon>
        <taxon>Magnoliopsida</taxon>
        <taxon>eudicotyledons</taxon>
        <taxon>Gunneridae</taxon>
        <taxon>Pentapetalae</taxon>
        <taxon>rosids</taxon>
        <taxon>fabids</taxon>
        <taxon>Fagales</taxon>
        <taxon>Betulaceae</taxon>
        <taxon>Carpinus</taxon>
    </lineage>
</organism>
<accession>A0A5N6RV29</accession>
<keyword evidence="2" id="KW-1185">Reference proteome</keyword>
<protein>
    <submittedName>
        <fullName evidence="1">Uncharacterized protein</fullName>
    </submittedName>
</protein>
<evidence type="ECO:0000313" key="2">
    <source>
        <dbReference type="Proteomes" id="UP000327013"/>
    </source>
</evidence>
<proteinExistence type="predicted"/>
<gene>
    <name evidence="1" type="ORF">FH972_019910</name>
</gene>
<name>A0A5N6RV29_9ROSI</name>
<reference evidence="1 2" key="1">
    <citation type="submission" date="2019-06" db="EMBL/GenBank/DDBJ databases">
        <title>A chromosomal-level reference genome of Carpinus fangiana (Coryloideae, Betulaceae).</title>
        <authorList>
            <person name="Yang X."/>
            <person name="Wang Z."/>
            <person name="Zhang L."/>
            <person name="Hao G."/>
            <person name="Liu J."/>
            <person name="Yang Y."/>
        </authorList>
    </citation>
    <scope>NUCLEOTIDE SEQUENCE [LARGE SCALE GENOMIC DNA]</scope>
    <source>
        <strain evidence="1">Cfa_2016G</strain>
        <tissue evidence="1">Leaf</tissue>
    </source>
</reference>
<evidence type="ECO:0000313" key="1">
    <source>
        <dbReference type="EMBL" id="KAE8125073.1"/>
    </source>
</evidence>
<sequence>MRSYTFVSPHNPSLKSIGKDIRRNREITATIMMVAVTRVKVVTTIVEVINKTTTGGENNLERNT</sequence>
<dbReference type="Proteomes" id="UP000327013">
    <property type="component" value="Chromosome 8"/>
</dbReference>
<dbReference type="AlphaFoldDB" id="A0A5N6RV29"/>